<dbReference type="PANTHER" id="PTHR45348:SF2">
    <property type="entry name" value="ZINC-TYPE ALCOHOL DEHYDROGENASE-LIKE PROTEIN C2E1P3.01"/>
    <property type="match status" value="1"/>
</dbReference>
<keyword evidence="5" id="KW-1185">Reference proteome</keyword>
<keyword evidence="2" id="KW-0560">Oxidoreductase</keyword>
<evidence type="ECO:0000313" key="4">
    <source>
        <dbReference type="EMBL" id="KAK3367741.1"/>
    </source>
</evidence>
<dbReference type="InterPro" id="IPR013154">
    <property type="entry name" value="ADH-like_N"/>
</dbReference>
<dbReference type="CDD" id="cd08249">
    <property type="entry name" value="enoyl_reductase_like"/>
    <property type="match status" value="1"/>
</dbReference>
<dbReference type="Proteomes" id="UP001285441">
    <property type="component" value="Unassembled WGS sequence"/>
</dbReference>
<comment type="similarity">
    <text evidence="1">Belongs to the zinc-containing alcohol dehydrogenase family.</text>
</comment>
<reference evidence="4" key="1">
    <citation type="journal article" date="2023" name="Mol. Phylogenet. Evol.">
        <title>Genome-scale phylogeny and comparative genomics of the fungal order Sordariales.</title>
        <authorList>
            <person name="Hensen N."/>
            <person name="Bonometti L."/>
            <person name="Westerberg I."/>
            <person name="Brannstrom I.O."/>
            <person name="Guillou S."/>
            <person name="Cros-Aarteil S."/>
            <person name="Calhoun S."/>
            <person name="Haridas S."/>
            <person name="Kuo A."/>
            <person name="Mondo S."/>
            <person name="Pangilinan J."/>
            <person name="Riley R."/>
            <person name="LaButti K."/>
            <person name="Andreopoulos B."/>
            <person name="Lipzen A."/>
            <person name="Chen C."/>
            <person name="Yan M."/>
            <person name="Daum C."/>
            <person name="Ng V."/>
            <person name="Clum A."/>
            <person name="Steindorff A."/>
            <person name="Ohm R.A."/>
            <person name="Martin F."/>
            <person name="Silar P."/>
            <person name="Natvig D.O."/>
            <person name="Lalanne C."/>
            <person name="Gautier V."/>
            <person name="Ament-Velasquez S.L."/>
            <person name="Kruys A."/>
            <person name="Hutchinson M.I."/>
            <person name="Powell A.J."/>
            <person name="Barry K."/>
            <person name="Miller A.N."/>
            <person name="Grigoriev I.V."/>
            <person name="Debuchy R."/>
            <person name="Gladieux P."/>
            <person name="Hiltunen Thoren M."/>
            <person name="Johannesson H."/>
        </authorList>
    </citation>
    <scope>NUCLEOTIDE SEQUENCE</scope>
    <source>
        <strain evidence="4">CBS 232.78</strain>
    </source>
</reference>
<dbReference type="SUPFAM" id="SSF50129">
    <property type="entry name" value="GroES-like"/>
    <property type="match status" value="1"/>
</dbReference>
<dbReference type="InterPro" id="IPR036291">
    <property type="entry name" value="NAD(P)-bd_dom_sf"/>
</dbReference>
<dbReference type="AlphaFoldDB" id="A0AAE0K1M0"/>
<proteinExistence type="inferred from homology"/>
<evidence type="ECO:0000313" key="5">
    <source>
        <dbReference type="Proteomes" id="UP001285441"/>
    </source>
</evidence>
<dbReference type="PANTHER" id="PTHR45348">
    <property type="entry name" value="HYPOTHETICAL OXIDOREDUCTASE (EUROFUNG)"/>
    <property type="match status" value="1"/>
</dbReference>
<dbReference type="Gene3D" id="3.90.180.10">
    <property type="entry name" value="Medium-chain alcohol dehydrogenases, catalytic domain"/>
    <property type="match status" value="1"/>
</dbReference>
<evidence type="ECO:0000259" key="3">
    <source>
        <dbReference type="SMART" id="SM00829"/>
    </source>
</evidence>
<protein>
    <submittedName>
        <fullName evidence="4">Zinc-binding oxidoreductase CipB</fullName>
    </submittedName>
</protein>
<dbReference type="InterPro" id="IPR047122">
    <property type="entry name" value="Trans-enoyl_RdTase-like"/>
</dbReference>
<accession>A0AAE0K1M0</accession>
<dbReference type="Gene3D" id="3.40.50.720">
    <property type="entry name" value="NAD(P)-binding Rossmann-like Domain"/>
    <property type="match status" value="1"/>
</dbReference>
<evidence type="ECO:0000256" key="1">
    <source>
        <dbReference type="ARBA" id="ARBA00008072"/>
    </source>
</evidence>
<sequence length="386" mass="40078">MASAPLTATPPQNTAAYLVSKNAQPLEVKSAPYTPPAANEIVIQNHAIAVNPVDRGKQQAGNKMLSWIQYPFVLGSDVAGEVVEVGPGVSLFGVGDRVVGHAVGPDKRSNRSAEGAFQAYTVLRTNLAAKIPDSLGYENACVLPLGLSTAACGLFMKEYCGLELPTSTSRDGESKGTFIVWGGSTSVGSNAIQLARAAGYEVFTTASPKNFEYVRGLGASQVFDYHDADTTKSMVAALKDKICVGAIAIGAGSLETCIEVVALAGGGGGKKRFVAQASLDLEVPKDGGALGMVGALAGFVALSAKLAVKAKVKGVTTKFIWGSDLMANEVGKAIWTEFLPAALAEGRYLAKPDPRVVGKGLDKIQEAMEILFAGVSAEKIVVTLRV</sequence>
<dbReference type="InterPro" id="IPR020843">
    <property type="entry name" value="ER"/>
</dbReference>
<dbReference type="SUPFAM" id="SSF51735">
    <property type="entry name" value="NAD(P)-binding Rossmann-fold domains"/>
    <property type="match status" value="1"/>
</dbReference>
<dbReference type="InterPro" id="IPR011032">
    <property type="entry name" value="GroES-like_sf"/>
</dbReference>
<dbReference type="Pfam" id="PF08240">
    <property type="entry name" value="ADH_N"/>
    <property type="match status" value="1"/>
</dbReference>
<dbReference type="Pfam" id="PF00107">
    <property type="entry name" value="ADH_zinc_N"/>
    <property type="match status" value="1"/>
</dbReference>
<name>A0AAE0K1M0_9PEZI</name>
<dbReference type="SMART" id="SM00829">
    <property type="entry name" value="PKS_ER"/>
    <property type="match status" value="1"/>
</dbReference>
<dbReference type="EMBL" id="JAULSW010000011">
    <property type="protein sequence ID" value="KAK3367741.1"/>
    <property type="molecule type" value="Genomic_DNA"/>
</dbReference>
<dbReference type="GO" id="GO:0016651">
    <property type="term" value="F:oxidoreductase activity, acting on NAD(P)H"/>
    <property type="evidence" value="ECO:0007669"/>
    <property type="project" value="InterPro"/>
</dbReference>
<reference evidence="4" key="2">
    <citation type="submission" date="2023-06" db="EMBL/GenBank/DDBJ databases">
        <authorList>
            <consortium name="Lawrence Berkeley National Laboratory"/>
            <person name="Haridas S."/>
            <person name="Hensen N."/>
            <person name="Bonometti L."/>
            <person name="Westerberg I."/>
            <person name="Brannstrom I.O."/>
            <person name="Guillou S."/>
            <person name="Cros-Aarteil S."/>
            <person name="Calhoun S."/>
            <person name="Kuo A."/>
            <person name="Mondo S."/>
            <person name="Pangilinan J."/>
            <person name="Riley R."/>
            <person name="LaButti K."/>
            <person name="Andreopoulos B."/>
            <person name="Lipzen A."/>
            <person name="Chen C."/>
            <person name="Yanf M."/>
            <person name="Daum C."/>
            <person name="Ng V."/>
            <person name="Clum A."/>
            <person name="Steindorff A."/>
            <person name="Ohm R."/>
            <person name="Martin F."/>
            <person name="Silar P."/>
            <person name="Natvig D."/>
            <person name="Lalanne C."/>
            <person name="Gautier V."/>
            <person name="Ament-velasquez S.L."/>
            <person name="Kruys A."/>
            <person name="Hutchinson M.I."/>
            <person name="Powell A.J."/>
            <person name="Barry K."/>
            <person name="Miller A.N."/>
            <person name="Grigoriev I.V."/>
            <person name="Debuchy R."/>
            <person name="Gladieux P."/>
            <person name="Thoren M.H."/>
            <person name="Johannesson H."/>
        </authorList>
    </citation>
    <scope>NUCLEOTIDE SEQUENCE</scope>
    <source>
        <strain evidence="4">CBS 232.78</strain>
    </source>
</reference>
<organism evidence="4 5">
    <name type="scientific">Podospora didyma</name>
    <dbReference type="NCBI Taxonomy" id="330526"/>
    <lineage>
        <taxon>Eukaryota</taxon>
        <taxon>Fungi</taxon>
        <taxon>Dikarya</taxon>
        <taxon>Ascomycota</taxon>
        <taxon>Pezizomycotina</taxon>
        <taxon>Sordariomycetes</taxon>
        <taxon>Sordariomycetidae</taxon>
        <taxon>Sordariales</taxon>
        <taxon>Podosporaceae</taxon>
        <taxon>Podospora</taxon>
    </lineage>
</organism>
<dbReference type="InterPro" id="IPR013149">
    <property type="entry name" value="ADH-like_C"/>
</dbReference>
<comment type="caution">
    <text evidence="4">The sequence shown here is derived from an EMBL/GenBank/DDBJ whole genome shotgun (WGS) entry which is preliminary data.</text>
</comment>
<evidence type="ECO:0000256" key="2">
    <source>
        <dbReference type="ARBA" id="ARBA00023002"/>
    </source>
</evidence>
<gene>
    <name evidence="4" type="ORF">B0H63DRAFT_489719</name>
</gene>
<feature type="domain" description="Enoyl reductase (ER)" evidence="3">
    <location>
        <begin position="21"/>
        <end position="382"/>
    </location>
</feature>